<protein>
    <recommendedName>
        <fullName evidence="4">Transmembrane protein</fullName>
    </recommendedName>
</protein>
<dbReference type="EMBL" id="LXQA010015413">
    <property type="protein sequence ID" value="MCH89077.1"/>
    <property type="molecule type" value="Genomic_DNA"/>
</dbReference>
<sequence length="46" mass="4551">MVGGDDSSFLVGCYGSGLLQVLFSATTVSLAVVVVVAQVVVVGFGC</sequence>
<name>A0A392MNL0_9FABA</name>
<evidence type="ECO:0000256" key="1">
    <source>
        <dbReference type="SAM" id="Phobius"/>
    </source>
</evidence>
<keyword evidence="3" id="KW-1185">Reference proteome</keyword>
<organism evidence="2 3">
    <name type="scientific">Trifolium medium</name>
    <dbReference type="NCBI Taxonomy" id="97028"/>
    <lineage>
        <taxon>Eukaryota</taxon>
        <taxon>Viridiplantae</taxon>
        <taxon>Streptophyta</taxon>
        <taxon>Embryophyta</taxon>
        <taxon>Tracheophyta</taxon>
        <taxon>Spermatophyta</taxon>
        <taxon>Magnoliopsida</taxon>
        <taxon>eudicotyledons</taxon>
        <taxon>Gunneridae</taxon>
        <taxon>Pentapetalae</taxon>
        <taxon>rosids</taxon>
        <taxon>fabids</taxon>
        <taxon>Fabales</taxon>
        <taxon>Fabaceae</taxon>
        <taxon>Papilionoideae</taxon>
        <taxon>50 kb inversion clade</taxon>
        <taxon>NPAAA clade</taxon>
        <taxon>Hologalegina</taxon>
        <taxon>IRL clade</taxon>
        <taxon>Trifolieae</taxon>
        <taxon>Trifolium</taxon>
    </lineage>
</organism>
<accession>A0A392MNL0</accession>
<feature type="transmembrane region" description="Helical" evidence="1">
    <location>
        <begin position="20"/>
        <end position="44"/>
    </location>
</feature>
<reference evidence="2 3" key="1">
    <citation type="journal article" date="2018" name="Front. Plant Sci.">
        <title>Red Clover (Trifolium pratense) and Zigzag Clover (T. medium) - A Picture of Genomic Similarities and Differences.</title>
        <authorList>
            <person name="Dluhosova J."/>
            <person name="Istvanek J."/>
            <person name="Nedelnik J."/>
            <person name="Repkova J."/>
        </authorList>
    </citation>
    <scope>NUCLEOTIDE SEQUENCE [LARGE SCALE GENOMIC DNA]</scope>
    <source>
        <strain evidence="3">cv. 10/8</strain>
        <tissue evidence="2">Leaf</tissue>
    </source>
</reference>
<evidence type="ECO:0000313" key="2">
    <source>
        <dbReference type="EMBL" id="MCH89077.1"/>
    </source>
</evidence>
<evidence type="ECO:0000313" key="3">
    <source>
        <dbReference type="Proteomes" id="UP000265520"/>
    </source>
</evidence>
<comment type="caution">
    <text evidence="2">The sequence shown here is derived from an EMBL/GenBank/DDBJ whole genome shotgun (WGS) entry which is preliminary data.</text>
</comment>
<dbReference type="Proteomes" id="UP000265520">
    <property type="component" value="Unassembled WGS sequence"/>
</dbReference>
<evidence type="ECO:0008006" key="4">
    <source>
        <dbReference type="Google" id="ProtNLM"/>
    </source>
</evidence>
<dbReference type="AlphaFoldDB" id="A0A392MNL0"/>
<keyword evidence="1" id="KW-1133">Transmembrane helix</keyword>
<gene>
    <name evidence="2" type="ORF">A2U01_0009970</name>
</gene>
<keyword evidence="1" id="KW-0472">Membrane</keyword>
<keyword evidence="1" id="KW-0812">Transmembrane</keyword>
<proteinExistence type="predicted"/>